<feature type="transmembrane region" description="Helical" evidence="1">
    <location>
        <begin position="12"/>
        <end position="45"/>
    </location>
</feature>
<keyword evidence="1" id="KW-0472">Membrane</keyword>
<evidence type="ECO:0000313" key="2">
    <source>
        <dbReference type="EMBL" id="KKM63499.1"/>
    </source>
</evidence>
<comment type="caution">
    <text evidence="2">The sequence shown here is derived from an EMBL/GenBank/DDBJ whole genome shotgun (WGS) entry which is preliminary data.</text>
</comment>
<name>A0A0F9J1H5_9ZZZZ</name>
<sequence>MKQRLTYLLNEIVTFTAIVLFIIAFLLSICMYILFPITTIIYILFNKTPKDFMNWAARKLDEC</sequence>
<reference evidence="2" key="1">
    <citation type="journal article" date="2015" name="Nature">
        <title>Complex archaea that bridge the gap between prokaryotes and eukaryotes.</title>
        <authorList>
            <person name="Spang A."/>
            <person name="Saw J.H."/>
            <person name="Jorgensen S.L."/>
            <person name="Zaremba-Niedzwiedzka K."/>
            <person name="Martijn J."/>
            <person name="Lind A.E."/>
            <person name="van Eijk R."/>
            <person name="Schleper C."/>
            <person name="Guy L."/>
            <person name="Ettema T.J."/>
        </authorList>
    </citation>
    <scope>NUCLEOTIDE SEQUENCE</scope>
</reference>
<dbReference type="EMBL" id="LAZR01011087">
    <property type="protein sequence ID" value="KKM63499.1"/>
    <property type="molecule type" value="Genomic_DNA"/>
</dbReference>
<keyword evidence="1" id="KW-0812">Transmembrane</keyword>
<keyword evidence="1" id="KW-1133">Transmembrane helix</keyword>
<accession>A0A0F9J1H5</accession>
<proteinExistence type="predicted"/>
<protein>
    <submittedName>
        <fullName evidence="2">Uncharacterized protein</fullName>
    </submittedName>
</protein>
<evidence type="ECO:0000256" key="1">
    <source>
        <dbReference type="SAM" id="Phobius"/>
    </source>
</evidence>
<dbReference type="AlphaFoldDB" id="A0A0F9J1H5"/>
<gene>
    <name evidence="2" type="ORF">LCGC14_1510850</name>
</gene>
<organism evidence="2">
    <name type="scientific">marine sediment metagenome</name>
    <dbReference type="NCBI Taxonomy" id="412755"/>
    <lineage>
        <taxon>unclassified sequences</taxon>
        <taxon>metagenomes</taxon>
        <taxon>ecological metagenomes</taxon>
    </lineage>
</organism>